<proteinExistence type="predicted"/>
<feature type="domain" description="Heterokaryon incompatibility" evidence="1">
    <location>
        <begin position="203"/>
        <end position="355"/>
    </location>
</feature>
<accession>A0A3M2SH35</accession>
<name>A0A3M2SH35_9HYPO</name>
<dbReference type="Pfam" id="PF06985">
    <property type="entry name" value="HET"/>
    <property type="match status" value="1"/>
</dbReference>
<evidence type="ECO:0000313" key="3">
    <source>
        <dbReference type="Proteomes" id="UP000277212"/>
    </source>
</evidence>
<organism evidence="2 3">
    <name type="scientific">Fusarium kuroshium</name>
    <dbReference type="NCBI Taxonomy" id="2010991"/>
    <lineage>
        <taxon>Eukaryota</taxon>
        <taxon>Fungi</taxon>
        <taxon>Dikarya</taxon>
        <taxon>Ascomycota</taxon>
        <taxon>Pezizomycotina</taxon>
        <taxon>Sordariomycetes</taxon>
        <taxon>Hypocreomycetidae</taxon>
        <taxon>Hypocreales</taxon>
        <taxon>Nectriaceae</taxon>
        <taxon>Fusarium</taxon>
        <taxon>Fusarium solani species complex</taxon>
    </lineage>
</organism>
<gene>
    <name evidence="2" type="ORF">CDV36_003486</name>
</gene>
<dbReference type="PANTHER" id="PTHR33112">
    <property type="entry name" value="DOMAIN PROTEIN, PUTATIVE-RELATED"/>
    <property type="match status" value="1"/>
</dbReference>
<dbReference type="AlphaFoldDB" id="A0A3M2SH35"/>
<dbReference type="EMBL" id="NKUJ01000041">
    <property type="protein sequence ID" value="RMJ16876.1"/>
    <property type="molecule type" value="Genomic_DNA"/>
</dbReference>
<evidence type="ECO:0000313" key="2">
    <source>
        <dbReference type="EMBL" id="RMJ16876.1"/>
    </source>
</evidence>
<reference evidence="2 3" key="1">
    <citation type="submission" date="2017-06" db="EMBL/GenBank/DDBJ databases">
        <title>Comparative genomic analysis of Ambrosia Fusariam Clade fungi.</title>
        <authorList>
            <person name="Stajich J.E."/>
            <person name="Carrillo J."/>
            <person name="Kijimoto T."/>
            <person name="Eskalen A."/>
            <person name="O'Donnell K."/>
            <person name="Kasson M."/>
        </authorList>
    </citation>
    <scope>NUCLEOTIDE SEQUENCE [LARGE SCALE GENOMIC DNA]</scope>
    <source>
        <strain evidence="2">UCR3666</strain>
    </source>
</reference>
<keyword evidence="3" id="KW-1185">Reference proteome</keyword>
<dbReference type="PANTHER" id="PTHR33112:SF16">
    <property type="entry name" value="HETEROKARYON INCOMPATIBILITY DOMAIN-CONTAINING PROTEIN"/>
    <property type="match status" value="1"/>
</dbReference>
<dbReference type="InterPro" id="IPR010730">
    <property type="entry name" value="HET"/>
</dbReference>
<dbReference type="Proteomes" id="UP000277212">
    <property type="component" value="Unassembled WGS sequence"/>
</dbReference>
<dbReference type="STRING" id="2010991.A0A3M2SH35"/>
<sequence length="688" mass="77094">MPLCEICLGLDFAAISQTGVKKFLRLDEGPNVKYYVARGIDVCTLRNAFIRYHDTLDSLHASAESCDICRLVQISVETVFRNNPKLGSGHEFWIGGREGSDGFEIVAFDESITVNPICYLMAAFGFCVEPGSQLDHMVDGRVVPPSPRSSIVLDQIKGWVQQCTEHHKHAKPESVLLPTRVLKIINHAEEVILHDSNGTNGQYAALSHCWGSTQTTTLTHDNIQELRNGIKVCNLPQTFQDAIWLTNQLGIPHLWIDSLCIIQDDLADWGKESARMCDVYGNSHLTIAACRASNSQDGFLGRRLAPSYIPVPFRRHGVSGEVLAFSVPLKYVGDPSKAVALEDEPLTSRGWALQERYLSPRTLHFCHSKVCFECDDGFVAEDKPSLASSLLYKPGLSRYHYLTGLTEEQRRHDWRRIVESFSRRKLTMGDDKLPAIGGLAARFSLDYISRDSVPVPSNRYLAGLWFDDMIRDLCWSIHIYRKNGARPQKYRAPTWSWASVDGQIDYNSSWVHSLNELAVVQEAHVELESSENSFGKVADGWVCLEALKLRPYRKPADGSLWVCEDGVIFRIVATWDSEPYQAPEHGKPADLATGTSELFLLPLGWVDRHLQARHPGSLLGPLFLIVKAVAHRIQSYAQVPGFQRVGFGTGVWLNDENKGTDRAGLKRLIIEKYAVAKDQGDLERIILI</sequence>
<protein>
    <recommendedName>
        <fullName evidence="1">Heterokaryon incompatibility domain-containing protein</fullName>
    </recommendedName>
</protein>
<dbReference type="OrthoDB" id="3486565at2759"/>
<comment type="caution">
    <text evidence="2">The sequence shown here is derived from an EMBL/GenBank/DDBJ whole genome shotgun (WGS) entry which is preliminary data.</text>
</comment>
<evidence type="ECO:0000259" key="1">
    <source>
        <dbReference type="Pfam" id="PF06985"/>
    </source>
</evidence>